<feature type="transmembrane region" description="Helical" evidence="8">
    <location>
        <begin position="388"/>
        <end position="406"/>
    </location>
</feature>
<dbReference type="PRINTS" id="PR00171">
    <property type="entry name" value="SUGRTRNSPORT"/>
</dbReference>
<feature type="transmembrane region" description="Helical" evidence="8">
    <location>
        <begin position="195"/>
        <end position="214"/>
    </location>
</feature>
<dbReference type="NCBIfam" id="TIGR00879">
    <property type="entry name" value="SP"/>
    <property type="match status" value="1"/>
</dbReference>
<dbReference type="PROSITE" id="PS50850">
    <property type="entry name" value="MFS"/>
    <property type="match status" value="1"/>
</dbReference>
<dbReference type="InterPro" id="IPR005828">
    <property type="entry name" value="MFS_sugar_transport-like"/>
</dbReference>
<feature type="transmembrane region" description="Helical" evidence="8">
    <location>
        <begin position="325"/>
        <end position="343"/>
    </location>
</feature>
<dbReference type="PANTHER" id="PTHR48022:SF69">
    <property type="entry name" value="SUGAR TRANSPORTER"/>
    <property type="match status" value="1"/>
</dbReference>
<dbReference type="AlphaFoldDB" id="A0A2I1D1L3"/>
<dbReference type="InterPro" id="IPR050360">
    <property type="entry name" value="MFS_Sugar_Transporters"/>
</dbReference>
<keyword evidence="3 7" id="KW-0813">Transport</keyword>
<feature type="transmembrane region" description="Helical" evidence="8">
    <location>
        <begin position="418"/>
        <end position="437"/>
    </location>
</feature>
<dbReference type="PROSITE" id="PS00217">
    <property type="entry name" value="SUGAR_TRANSPORT_2"/>
    <property type="match status" value="1"/>
</dbReference>
<evidence type="ECO:0000256" key="2">
    <source>
        <dbReference type="ARBA" id="ARBA00010992"/>
    </source>
</evidence>
<feature type="domain" description="Major facilitator superfamily (MFS) profile" evidence="9">
    <location>
        <begin position="63"/>
        <end position="502"/>
    </location>
</feature>
<dbReference type="GO" id="GO:0005351">
    <property type="term" value="F:carbohydrate:proton symporter activity"/>
    <property type="evidence" value="ECO:0007669"/>
    <property type="project" value="TreeGrafter"/>
</dbReference>
<evidence type="ECO:0000313" key="11">
    <source>
        <dbReference type="Proteomes" id="UP000234254"/>
    </source>
</evidence>
<feature type="transmembrane region" description="Helical" evidence="8">
    <location>
        <begin position="15"/>
        <end position="35"/>
    </location>
</feature>
<proteinExistence type="inferred from homology"/>
<gene>
    <name evidence="10" type="ORF">P168DRAFT_168421</name>
</gene>
<evidence type="ECO:0000256" key="4">
    <source>
        <dbReference type="ARBA" id="ARBA00022692"/>
    </source>
</evidence>
<comment type="subcellular location">
    <subcellularLocation>
        <location evidence="1">Membrane</location>
        <topology evidence="1">Multi-pass membrane protein</topology>
    </subcellularLocation>
</comment>
<accession>A0A2I1D1L3</accession>
<dbReference type="InterPro" id="IPR020846">
    <property type="entry name" value="MFS_dom"/>
</dbReference>
<feature type="transmembrane region" description="Helical" evidence="8">
    <location>
        <begin position="56"/>
        <end position="76"/>
    </location>
</feature>
<dbReference type="RefSeq" id="XP_024692357.1">
    <property type="nucleotide sequence ID" value="XM_024832885.1"/>
</dbReference>
<dbReference type="InterPro" id="IPR003663">
    <property type="entry name" value="Sugar/inositol_transpt"/>
</dbReference>
<dbReference type="InterPro" id="IPR005829">
    <property type="entry name" value="Sugar_transporter_CS"/>
</dbReference>
<dbReference type="EMBL" id="MSFM01000007">
    <property type="protein sequence ID" value="PKY03763.1"/>
    <property type="molecule type" value="Genomic_DNA"/>
</dbReference>
<evidence type="ECO:0000256" key="5">
    <source>
        <dbReference type="ARBA" id="ARBA00022989"/>
    </source>
</evidence>
<feature type="transmembrane region" description="Helical" evidence="8">
    <location>
        <begin position="449"/>
        <end position="472"/>
    </location>
</feature>
<dbReference type="GO" id="GO:0015793">
    <property type="term" value="P:glycerol transmembrane transport"/>
    <property type="evidence" value="ECO:0007669"/>
    <property type="project" value="TreeGrafter"/>
</dbReference>
<feature type="transmembrane region" description="Helical" evidence="8">
    <location>
        <begin position="158"/>
        <end position="175"/>
    </location>
</feature>
<dbReference type="GO" id="GO:0016020">
    <property type="term" value="C:membrane"/>
    <property type="evidence" value="ECO:0007669"/>
    <property type="project" value="UniProtKB-SubCell"/>
</dbReference>
<dbReference type="GeneID" id="36540408"/>
<evidence type="ECO:0000256" key="6">
    <source>
        <dbReference type="ARBA" id="ARBA00023136"/>
    </source>
</evidence>
<feature type="transmembrane region" description="Helical" evidence="8">
    <location>
        <begin position="478"/>
        <end position="498"/>
    </location>
</feature>
<evidence type="ECO:0000256" key="8">
    <source>
        <dbReference type="SAM" id="Phobius"/>
    </source>
</evidence>
<keyword evidence="11" id="KW-1185">Reference proteome</keyword>
<reference evidence="10" key="1">
    <citation type="submission" date="2016-12" db="EMBL/GenBank/DDBJ databases">
        <title>The genomes of Aspergillus section Nigri reveals drivers in fungal speciation.</title>
        <authorList>
            <consortium name="DOE Joint Genome Institute"/>
            <person name="Vesth T.C."/>
            <person name="Nybo J."/>
            <person name="Theobald S."/>
            <person name="Brandl J."/>
            <person name="Frisvad J.C."/>
            <person name="Nielsen K.F."/>
            <person name="Lyhne E.K."/>
            <person name="Kogle M.E."/>
            <person name="Kuo A."/>
            <person name="Riley R."/>
            <person name="Clum A."/>
            <person name="Nolan M."/>
            <person name="Lipzen A."/>
            <person name="Salamov A."/>
            <person name="Henrissat B."/>
            <person name="Wiebenga A."/>
            <person name="De vries R.P."/>
            <person name="Grigoriev I.V."/>
            <person name="Mortensen U.H."/>
            <person name="Andersen M.R."/>
            <person name="Baker S.E."/>
        </authorList>
    </citation>
    <scope>NUCLEOTIDE SEQUENCE</scope>
    <source>
        <strain evidence="10">IBT 28561</strain>
    </source>
</reference>
<comment type="similarity">
    <text evidence="2 7">Belongs to the major facilitator superfamily. Sugar transporter (TC 2.A.1.1) family.</text>
</comment>
<name>A0A2I1D1L3_ASPC2</name>
<keyword evidence="5 8" id="KW-1133">Transmembrane helix</keyword>
<dbReference type="VEuPathDB" id="FungiDB:P168DRAFT_168421"/>
<dbReference type="SUPFAM" id="SSF103473">
    <property type="entry name" value="MFS general substrate transporter"/>
    <property type="match status" value="1"/>
</dbReference>
<dbReference type="FunFam" id="1.20.1250.20:FF:000061">
    <property type="entry name" value="MFS sugar transporter"/>
    <property type="match status" value="1"/>
</dbReference>
<dbReference type="Proteomes" id="UP000234254">
    <property type="component" value="Unassembled WGS sequence"/>
</dbReference>
<feature type="transmembrane region" description="Helical" evidence="8">
    <location>
        <begin position="226"/>
        <end position="248"/>
    </location>
</feature>
<dbReference type="PANTHER" id="PTHR48022">
    <property type="entry name" value="PLASTIDIC GLUCOSE TRANSPORTER 4"/>
    <property type="match status" value="1"/>
</dbReference>
<evidence type="ECO:0000259" key="9">
    <source>
        <dbReference type="PROSITE" id="PS50850"/>
    </source>
</evidence>
<feature type="transmembrane region" description="Helical" evidence="8">
    <location>
        <begin position="133"/>
        <end position="152"/>
    </location>
</feature>
<comment type="caution">
    <text evidence="10">The sequence shown here is derived from an EMBL/GenBank/DDBJ whole genome shotgun (WGS) entry which is preliminary data.</text>
</comment>
<evidence type="ECO:0000313" key="10">
    <source>
        <dbReference type="EMBL" id="PKY03763.1"/>
    </source>
</evidence>
<sequence>MRACGPVGVFYPTLIFLLVPGSNCRFILLLVLGYTSQCVYLRQPFNMPPTFAGMSGRPLSLSISTVATMGFLLFGYDQGVMSGIISDPSFNNMFIATKGDNVMQATVTAVYEVGCLFGAIFALIFGEMLGRRWMIIYGAAVMIVGVAIQVTAMPGSLPLLQFIFGRVITGIGNGMNTSTIPTYQAECSKTSNRGLLICIEGGVIAIGTMIAYWIDYGAHFGPPDLAWRFPIAFQVVFGIFIIVGMLYLPDSPRYLIAHDRVDEGEKVLAALKGVEVDDHETQLEKTLVLDSIRASGAEKAKFRDLLTGGPSQHFRRMVVGSSAQVFQQISGCNAVIYYLPVLLEQSIGQSHNFALLIGGINMICYAIFATFSWFFVEKIGRRKLFLGGSYGQCAAMVIVFACLIPGDSQTAKGAVFGLFLYMCFFGATWLPLPWLYPAELSPIKTRSKANAISTCNNWLFNFTIVMITPVMIEHIGWGTYLFFAAWNAVFIPVIWFFYPETAGRSLEEIDLIFAKGYVHQMSYVRAAKELPRLAPEEIEDQARELGVLDENEKIEERIARDHPSDSAEFGSFLPTQL</sequence>
<keyword evidence="6 8" id="KW-0472">Membrane</keyword>
<dbReference type="Pfam" id="PF00083">
    <property type="entry name" value="Sugar_tr"/>
    <property type="match status" value="1"/>
</dbReference>
<dbReference type="InterPro" id="IPR036259">
    <property type="entry name" value="MFS_trans_sf"/>
</dbReference>
<dbReference type="Gene3D" id="1.20.1250.20">
    <property type="entry name" value="MFS general substrate transporter like domains"/>
    <property type="match status" value="1"/>
</dbReference>
<evidence type="ECO:0000256" key="1">
    <source>
        <dbReference type="ARBA" id="ARBA00004141"/>
    </source>
</evidence>
<evidence type="ECO:0000256" key="3">
    <source>
        <dbReference type="ARBA" id="ARBA00022448"/>
    </source>
</evidence>
<protein>
    <submittedName>
        <fullName evidence="10">MFS monosaccharide transporter</fullName>
    </submittedName>
</protein>
<evidence type="ECO:0000256" key="7">
    <source>
        <dbReference type="RuleBase" id="RU003346"/>
    </source>
</evidence>
<feature type="transmembrane region" description="Helical" evidence="8">
    <location>
        <begin position="102"/>
        <end position="126"/>
    </location>
</feature>
<dbReference type="OrthoDB" id="6133115at2759"/>
<organism evidence="10 11">
    <name type="scientific">Aspergillus campestris (strain IBT 28561)</name>
    <dbReference type="NCBI Taxonomy" id="1392248"/>
    <lineage>
        <taxon>Eukaryota</taxon>
        <taxon>Fungi</taxon>
        <taxon>Dikarya</taxon>
        <taxon>Ascomycota</taxon>
        <taxon>Pezizomycotina</taxon>
        <taxon>Eurotiomycetes</taxon>
        <taxon>Eurotiomycetidae</taxon>
        <taxon>Eurotiales</taxon>
        <taxon>Aspergillaceae</taxon>
        <taxon>Aspergillus</taxon>
        <taxon>Aspergillus subgen. Circumdati</taxon>
    </lineage>
</organism>
<feature type="transmembrane region" description="Helical" evidence="8">
    <location>
        <begin position="355"/>
        <end position="376"/>
    </location>
</feature>
<keyword evidence="4 8" id="KW-0812">Transmembrane</keyword>